<feature type="compositionally biased region" description="Polar residues" evidence="1">
    <location>
        <begin position="1046"/>
        <end position="1067"/>
    </location>
</feature>
<feature type="compositionally biased region" description="Pro residues" evidence="1">
    <location>
        <begin position="28"/>
        <end position="37"/>
    </location>
</feature>
<feature type="compositionally biased region" description="Polar residues" evidence="1">
    <location>
        <begin position="280"/>
        <end position="296"/>
    </location>
</feature>
<feature type="compositionally biased region" description="Acidic residues" evidence="1">
    <location>
        <begin position="621"/>
        <end position="640"/>
    </location>
</feature>
<feature type="region of interest" description="Disordered" evidence="1">
    <location>
        <begin position="1"/>
        <end position="43"/>
    </location>
</feature>
<feature type="compositionally biased region" description="Polar residues" evidence="1">
    <location>
        <begin position="60"/>
        <end position="74"/>
    </location>
</feature>
<feature type="region of interest" description="Disordered" evidence="1">
    <location>
        <begin position="56"/>
        <end position="91"/>
    </location>
</feature>
<feature type="compositionally biased region" description="Polar residues" evidence="1">
    <location>
        <begin position="902"/>
        <end position="915"/>
    </location>
</feature>
<dbReference type="AlphaFoldDB" id="A0A4S8MTI4"/>
<feature type="compositionally biased region" description="Polar residues" evidence="1">
    <location>
        <begin position="229"/>
        <end position="251"/>
    </location>
</feature>
<feature type="compositionally biased region" description="Polar residues" evidence="1">
    <location>
        <begin position="856"/>
        <end position="870"/>
    </location>
</feature>
<sequence>MSKADLTPLDTTQETLPSPTTSMLSPTWAPPKSPLPPHRLAKLANALGVSTPMPAAHNYASPTSPAFNQNSLTTPDVFRRSPSPSAASSFSSYQPSTSKYLLHVIPPLHLPHESDLSETSVLTPPPSSASGYHTQFRRGTLAPVHSTLQSQLVAIAKEYALPSTAGLVLYLVSNPNSSSQSVSDDVLDEPGPRLSEEIWKHLWTRVWKAEREEGMNGLIGLGMGLGTQSTPHLLQEGSNGNGSQLRSFLSNNRKDPNNVAPYPSPSSPSSASVSRSNSRTTAPSLNSPTDTPNTSVPEDDLVRANSLDLPGLRSPSIIPILAKVEFDIDKKKAGWYVPWMRSRSLNHAKRIRNRQPVADDTSESGEGSDRKPPISLRLRAQTASPVSFLSSSSDLVHPADELNAEYARLQDENNEDEDEDEDEEDEMNNDDDDDETARVASTGKDPLADVFGSDADTWADMRDLAGTKRRTNDPNVVDLALTGGDLADLPEPGEDEEQLPGDNELDEVQGIIDKMTGSHGTQESSGGIHRSHVPPPLVLHPPNSTGNELDVPSSLPSASCASSDSRTSTYLPYLKGTPSSGSPVVAQETNQAAESLGDDEDDLKPKRTPQDSEKRVGGVFDDLDLGLEPSVSEDFDDGEIPNDHRKSQYILKAQLDEIERNLNQLSPRALKIDLEDEPERSPVSLNSPFLGVPMKRNEDVFPPTPMRSGFDTNVEANSTDAPRQWPAVPYSQLNEEAMPGSSNVSASTGPSSSPPRLAVNGVTTAAPKSFVVKSNSEISAETKQRKRALEEDLGYPLLNSRQEPTESPIIPLSPDPFGRFPSASHTPEPGTSRSGSRQSNRDMIEPIKAPNRQFPLESSPNPKTSRFSTDSIKDAPEDKKTGSRTTILSTKGIRKLWRRSNNKSMSNISLSTNAEKVSVPPPKTSMDSLNPPPTPSLSTGRISPTRPPRPSEENMDIPDIPEQMAIPLHPTSGRPAPMPIIAAQMQQGRSKSALDHLHFDQESPYPTARRSPVPPPIPKEPYVPGDSHRTSVRKSILKWKAAASIGNKSEITNANTSPEGTMPNGATRSRRPSVASFASSRQSQTSPPPSIPPSPRIPEQFLKNGFNSGNGQHLRTGSHQTHLTSSSMDSRVDSLASSAPHTQSSTTTVRSSSPLGSAKSRESEEGSDARPSIDESQFEIVSPRMGAQQLSYPYHGLDVPS</sequence>
<feature type="compositionally biased region" description="Basic and acidic residues" evidence="1">
    <location>
        <begin position="459"/>
        <end position="472"/>
    </location>
</feature>
<feature type="compositionally biased region" description="Basic and acidic residues" evidence="1">
    <location>
        <begin position="1159"/>
        <end position="1173"/>
    </location>
</feature>
<feature type="compositionally biased region" description="Basic and acidic residues" evidence="1">
    <location>
        <begin position="871"/>
        <end position="881"/>
    </location>
</feature>
<feature type="compositionally biased region" description="Basic and acidic residues" evidence="1">
    <location>
        <begin position="780"/>
        <end position="790"/>
    </location>
</feature>
<dbReference type="EMBL" id="ML179042">
    <property type="protein sequence ID" value="THV06530.1"/>
    <property type="molecule type" value="Genomic_DNA"/>
</dbReference>
<feature type="compositionally biased region" description="Acidic residues" evidence="1">
    <location>
        <begin position="491"/>
        <end position="507"/>
    </location>
</feature>
<feature type="compositionally biased region" description="Pro residues" evidence="1">
    <location>
        <begin position="1012"/>
        <end position="1021"/>
    </location>
</feature>
<feature type="compositionally biased region" description="Low complexity" evidence="1">
    <location>
        <begin position="257"/>
        <end position="279"/>
    </location>
</feature>
<feature type="compositionally biased region" description="Pro residues" evidence="1">
    <location>
        <begin position="1086"/>
        <end position="1096"/>
    </location>
</feature>
<dbReference type="Proteomes" id="UP000297245">
    <property type="component" value="Unassembled WGS sequence"/>
</dbReference>
<feature type="compositionally biased region" description="Acidic residues" evidence="1">
    <location>
        <begin position="412"/>
        <end position="435"/>
    </location>
</feature>
<gene>
    <name evidence="2" type="ORF">K435DRAFT_834199</name>
</gene>
<feature type="compositionally biased region" description="Low complexity" evidence="1">
    <location>
        <begin position="478"/>
        <end position="489"/>
    </location>
</feature>
<feature type="compositionally biased region" description="Basic residues" evidence="1">
    <location>
        <begin position="892"/>
        <end position="901"/>
    </location>
</feature>
<evidence type="ECO:0000313" key="3">
    <source>
        <dbReference type="Proteomes" id="UP000297245"/>
    </source>
</evidence>
<feature type="compositionally biased region" description="Polar residues" evidence="1">
    <location>
        <begin position="740"/>
        <end position="751"/>
    </location>
</feature>
<feature type="compositionally biased region" description="Low complexity" evidence="1">
    <location>
        <begin position="1142"/>
        <end position="1153"/>
    </location>
</feature>
<feature type="region of interest" description="Disordered" evidence="1">
    <location>
        <begin position="229"/>
        <end position="299"/>
    </location>
</feature>
<feature type="compositionally biased region" description="Low complexity" evidence="1">
    <location>
        <begin position="552"/>
        <end position="569"/>
    </location>
</feature>
<feature type="compositionally biased region" description="Basic and acidic residues" evidence="1">
    <location>
        <begin position="992"/>
        <end position="1001"/>
    </location>
</feature>
<feature type="compositionally biased region" description="Polar residues" evidence="1">
    <location>
        <begin position="577"/>
        <end position="593"/>
    </location>
</feature>
<feature type="region of interest" description="Disordered" evidence="1">
    <location>
        <begin position="407"/>
        <end position="643"/>
    </location>
</feature>
<evidence type="ECO:0000256" key="1">
    <source>
        <dbReference type="SAM" id="MobiDB-lite"/>
    </source>
</evidence>
<reference evidence="2 3" key="1">
    <citation type="journal article" date="2019" name="Nat. Ecol. Evol.">
        <title>Megaphylogeny resolves global patterns of mushroom evolution.</title>
        <authorList>
            <person name="Varga T."/>
            <person name="Krizsan K."/>
            <person name="Foldi C."/>
            <person name="Dima B."/>
            <person name="Sanchez-Garcia M."/>
            <person name="Sanchez-Ramirez S."/>
            <person name="Szollosi G.J."/>
            <person name="Szarkandi J.G."/>
            <person name="Papp V."/>
            <person name="Albert L."/>
            <person name="Andreopoulos W."/>
            <person name="Angelini C."/>
            <person name="Antonin V."/>
            <person name="Barry K.W."/>
            <person name="Bougher N.L."/>
            <person name="Buchanan P."/>
            <person name="Buyck B."/>
            <person name="Bense V."/>
            <person name="Catcheside P."/>
            <person name="Chovatia M."/>
            <person name="Cooper J."/>
            <person name="Damon W."/>
            <person name="Desjardin D."/>
            <person name="Finy P."/>
            <person name="Geml J."/>
            <person name="Haridas S."/>
            <person name="Hughes K."/>
            <person name="Justo A."/>
            <person name="Karasinski D."/>
            <person name="Kautmanova I."/>
            <person name="Kiss B."/>
            <person name="Kocsube S."/>
            <person name="Kotiranta H."/>
            <person name="LaButti K.M."/>
            <person name="Lechner B.E."/>
            <person name="Liimatainen K."/>
            <person name="Lipzen A."/>
            <person name="Lukacs Z."/>
            <person name="Mihaltcheva S."/>
            <person name="Morgado L.N."/>
            <person name="Niskanen T."/>
            <person name="Noordeloos M.E."/>
            <person name="Ohm R.A."/>
            <person name="Ortiz-Santana B."/>
            <person name="Ovrebo C."/>
            <person name="Racz N."/>
            <person name="Riley R."/>
            <person name="Savchenko A."/>
            <person name="Shiryaev A."/>
            <person name="Soop K."/>
            <person name="Spirin V."/>
            <person name="Szebenyi C."/>
            <person name="Tomsovsky M."/>
            <person name="Tulloss R.E."/>
            <person name="Uehling J."/>
            <person name="Grigoriev I.V."/>
            <person name="Vagvolgyi C."/>
            <person name="Papp T."/>
            <person name="Martin F.M."/>
            <person name="Miettinen O."/>
            <person name="Hibbett D.S."/>
            <person name="Nagy L.G."/>
        </authorList>
    </citation>
    <scope>NUCLEOTIDE SEQUENCE [LARGE SCALE GENOMIC DNA]</scope>
    <source>
        <strain evidence="2 3">CBS 962.96</strain>
    </source>
</reference>
<protein>
    <submittedName>
        <fullName evidence="2">Uncharacterized protein</fullName>
    </submittedName>
</protein>
<dbReference type="OrthoDB" id="2526154at2759"/>
<feature type="compositionally biased region" description="Polar residues" evidence="1">
    <location>
        <begin position="823"/>
        <end position="838"/>
    </location>
</feature>
<keyword evidence="3" id="KW-1185">Reference proteome</keyword>
<feature type="compositionally biased region" description="Polar residues" evidence="1">
    <location>
        <begin position="1105"/>
        <end position="1141"/>
    </location>
</feature>
<feature type="region of interest" description="Disordered" evidence="1">
    <location>
        <begin position="350"/>
        <end position="375"/>
    </location>
</feature>
<accession>A0A4S8MTI4</accession>
<feature type="region of interest" description="Disordered" evidence="1">
    <location>
        <begin position="673"/>
        <end position="1201"/>
    </location>
</feature>
<feature type="compositionally biased region" description="Basic and acidic residues" evidence="1">
    <location>
        <begin position="603"/>
        <end position="616"/>
    </location>
</feature>
<proteinExistence type="predicted"/>
<evidence type="ECO:0000313" key="2">
    <source>
        <dbReference type="EMBL" id="THV06530.1"/>
    </source>
</evidence>
<name>A0A4S8MTI4_DENBC</name>
<feature type="compositionally biased region" description="Polar residues" evidence="1">
    <location>
        <begin position="710"/>
        <end position="721"/>
    </location>
</feature>
<feature type="compositionally biased region" description="Polar residues" evidence="1">
    <location>
        <begin position="9"/>
        <end position="25"/>
    </location>
</feature>
<organism evidence="2 3">
    <name type="scientific">Dendrothele bispora (strain CBS 962.96)</name>
    <dbReference type="NCBI Taxonomy" id="1314807"/>
    <lineage>
        <taxon>Eukaryota</taxon>
        <taxon>Fungi</taxon>
        <taxon>Dikarya</taxon>
        <taxon>Basidiomycota</taxon>
        <taxon>Agaricomycotina</taxon>
        <taxon>Agaricomycetes</taxon>
        <taxon>Agaricomycetidae</taxon>
        <taxon>Agaricales</taxon>
        <taxon>Agaricales incertae sedis</taxon>
        <taxon>Dendrothele</taxon>
    </lineage>
</organism>
<feature type="compositionally biased region" description="Low complexity" evidence="1">
    <location>
        <begin position="80"/>
        <end position="91"/>
    </location>
</feature>